<protein>
    <submittedName>
        <fullName evidence="2">GNAT family N-acetyltransferase</fullName>
    </submittedName>
</protein>
<dbReference type="InterPro" id="IPR000182">
    <property type="entry name" value="GNAT_dom"/>
</dbReference>
<dbReference type="PROSITE" id="PS51186">
    <property type="entry name" value="GNAT"/>
    <property type="match status" value="1"/>
</dbReference>
<dbReference type="Proteomes" id="UP000784880">
    <property type="component" value="Unassembled WGS sequence"/>
</dbReference>
<evidence type="ECO:0000313" key="2">
    <source>
        <dbReference type="EMBL" id="MBU9714727.1"/>
    </source>
</evidence>
<accession>A0ABS6JPJ0</accession>
<feature type="domain" description="N-acetyltransferase" evidence="1">
    <location>
        <begin position="20"/>
        <end position="181"/>
    </location>
</feature>
<keyword evidence="3" id="KW-1185">Reference proteome</keyword>
<organism evidence="2 3">
    <name type="scientific">Evansella tamaricis</name>
    <dbReference type="NCBI Taxonomy" id="2069301"/>
    <lineage>
        <taxon>Bacteria</taxon>
        <taxon>Bacillati</taxon>
        <taxon>Bacillota</taxon>
        <taxon>Bacilli</taxon>
        <taxon>Bacillales</taxon>
        <taxon>Bacillaceae</taxon>
        <taxon>Evansella</taxon>
    </lineage>
</organism>
<name>A0ABS6JPJ0_9BACI</name>
<sequence>MDVINDQLIMRFKAKDGTNVTLRPAEIEDAFDIITNVECIIQEGKYIQKEKVRTVEEEKAFIEEMKVKDNMYAAVDVDGHVVGIARCIRGDLNMKRHTGLFRTWLSKEAQGKGLGNKIMDYTLEWGKIHQLHKICLTVFASNQIAKQLYEKYGFVVEGVQREQVLIGNNFDDEIFMAYFYS</sequence>
<reference evidence="2 3" key="1">
    <citation type="submission" date="2021-06" db="EMBL/GenBank/DDBJ databases">
        <title>Bacillus sp. RD4P76, an endophyte from a halophyte.</title>
        <authorList>
            <person name="Sun J.-Q."/>
        </authorList>
    </citation>
    <scope>NUCLEOTIDE SEQUENCE [LARGE SCALE GENOMIC DNA]</scope>
    <source>
        <strain evidence="2 3">CGMCC 1.15917</strain>
    </source>
</reference>
<dbReference type="CDD" id="cd04301">
    <property type="entry name" value="NAT_SF"/>
    <property type="match status" value="1"/>
</dbReference>
<evidence type="ECO:0000259" key="1">
    <source>
        <dbReference type="PROSITE" id="PS51186"/>
    </source>
</evidence>
<dbReference type="PANTHER" id="PTHR43328:SF1">
    <property type="entry name" value="N-ACETYLTRANSFERASE DOMAIN-CONTAINING PROTEIN"/>
    <property type="match status" value="1"/>
</dbReference>
<evidence type="ECO:0000313" key="3">
    <source>
        <dbReference type="Proteomes" id="UP000784880"/>
    </source>
</evidence>
<dbReference type="EMBL" id="JAHQCS010000184">
    <property type="protein sequence ID" value="MBU9714727.1"/>
    <property type="molecule type" value="Genomic_DNA"/>
</dbReference>
<gene>
    <name evidence="2" type="ORF">KS419_23560</name>
</gene>
<dbReference type="PANTHER" id="PTHR43328">
    <property type="entry name" value="ACETYLTRANSFERASE-RELATED"/>
    <property type="match status" value="1"/>
</dbReference>
<comment type="caution">
    <text evidence="2">The sequence shown here is derived from an EMBL/GenBank/DDBJ whole genome shotgun (WGS) entry which is preliminary data.</text>
</comment>
<proteinExistence type="predicted"/>
<dbReference type="Pfam" id="PF00583">
    <property type="entry name" value="Acetyltransf_1"/>
    <property type="match status" value="1"/>
</dbReference>